<dbReference type="Proteomes" id="UP000233551">
    <property type="component" value="Unassembled WGS sequence"/>
</dbReference>
<dbReference type="Proteomes" id="UP000197138">
    <property type="component" value="Unassembled WGS sequence"/>
</dbReference>
<dbReference type="AlphaFoldDB" id="A0A218WZ95"/>
<organism evidence="2 4">
    <name type="scientific">Punica granatum</name>
    <name type="common">Pomegranate</name>
    <dbReference type="NCBI Taxonomy" id="22663"/>
    <lineage>
        <taxon>Eukaryota</taxon>
        <taxon>Viridiplantae</taxon>
        <taxon>Streptophyta</taxon>
        <taxon>Embryophyta</taxon>
        <taxon>Tracheophyta</taxon>
        <taxon>Spermatophyta</taxon>
        <taxon>Magnoliopsida</taxon>
        <taxon>eudicotyledons</taxon>
        <taxon>Gunneridae</taxon>
        <taxon>Pentapetalae</taxon>
        <taxon>rosids</taxon>
        <taxon>malvids</taxon>
        <taxon>Myrtales</taxon>
        <taxon>Lythraceae</taxon>
        <taxon>Punica</taxon>
    </lineage>
</organism>
<reference evidence="4" key="1">
    <citation type="journal article" date="2017" name="Plant J.">
        <title>The pomegranate (Punica granatum L.) genome and the genomics of punicalagin biosynthesis.</title>
        <authorList>
            <person name="Qin G."/>
            <person name="Xu C."/>
            <person name="Ming R."/>
            <person name="Tang H."/>
            <person name="Guyot R."/>
            <person name="Kramer E.M."/>
            <person name="Hu Y."/>
            <person name="Yi X."/>
            <person name="Qi Y."/>
            <person name="Xu X."/>
            <person name="Gao Z."/>
            <person name="Pan H."/>
            <person name="Jian J."/>
            <person name="Tian Y."/>
            <person name="Yue Z."/>
            <person name="Xu Y."/>
        </authorList>
    </citation>
    <scope>NUCLEOTIDE SEQUENCE [LARGE SCALE GENOMIC DNA]</scope>
    <source>
        <strain evidence="4">cv. Dabenzi</strain>
    </source>
</reference>
<name>A0A218WZ95_PUNGR</name>
<dbReference type="EMBL" id="PGOL01001146">
    <property type="protein sequence ID" value="PKI60597.1"/>
    <property type="molecule type" value="Genomic_DNA"/>
</dbReference>
<evidence type="ECO:0000313" key="4">
    <source>
        <dbReference type="Proteomes" id="UP000197138"/>
    </source>
</evidence>
<keyword evidence="5" id="KW-1185">Reference proteome</keyword>
<evidence type="ECO:0000313" key="2">
    <source>
        <dbReference type="EMBL" id="OWM77888.1"/>
    </source>
</evidence>
<accession>A0A218WZ95</accession>
<feature type="compositionally biased region" description="Basic and acidic residues" evidence="1">
    <location>
        <begin position="114"/>
        <end position="128"/>
    </location>
</feature>
<protein>
    <submittedName>
        <fullName evidence="2">Uncharacterized protein</fullName>
    </submittedName>
</protein>
<evidence type="ECO:0000313" key="5">
    <source>
        <dbReference type="Proteomes" id="UP000233551"/>
    </source>
</evidence>
<reference evidence="2" key="2">
    <citation type="submission" date="2017-06" db="EMBL/GenBank/DDBJ databases">
        <title>The pomegranate genome and the genomics of punicalagin biosynthesis.</title>
        <authorList>
            <person name="Xu C."/>
        </authorList>
    </citation>
    <scope>NUCLEOTIDE SEQUENCE [LARGE SCALE GENOMIC DNA]</scope>
    <source>
        <tissue evidence="2">Fresh leaf</tissue>
    </source>
</reference>
<evidence type="ECO:0000313" key="3">
    <source>
        <dbReference type="EMBL" id="PKI60597.1"/>
    </source>
</evidence>
<reference evidence="3 5" key="3">
    <citation type="submission" date="2017-11" db="EMBL/GenBank/DDBJ databases">
        <title>De-novo sequencing of pomegranate (Punica granatum L.) genome.</title>
        <authorList>
            <person name="Akparov Z."/>
            <person name="Amiraslanov A."/>
            <person name="Hajiyeva S."/>
            <person name="Abbasov M."/>
            <person name="Kaur K."/>
            <person name="Hamwieh A."/>
            <person name="Solovyev V."/>
            <person name="Salamov A."/>
            <person name="Braich B."/>
            <person name="Kosarev P."/>
            <person name="Mahmoud A."/>
            <person name="Hajiyev E."/>
            <person name="Babayeva S."/>
            <person name="Izzatullayeva V."/>
            <person name="Mammadov A."/>
            <person name="Mammadov A."/>
            <person name="Sharifova S."/>
            <person name="Ojaghi J."/>
            <person name="Eynullazada K."/>
            <person name="Bayramov B."/>
            <person name="Abdulazimova A."/>
            <person name="Shahmuradov I."/>
        </authorList>
    </citation>
    <scope>NUCLEOTIDE SEQUENCE [LARGE SCALE GENOMIC DNA]</scope>
    <source>
        <strain evidence="3">AG2017</strain>
        <strain evidence="5">cv. AG2017</strain>
        <tissue evidence="3">Leaf</tissue>
    </source>
</reference>
<proteinExistence type="predicted"/>
<gene>
    <name evidence="2" type="ORF">CDL15_Pgr018457</name>
    <name evidence="3" type="ORF">CRG98_019073</name>
</gene>
<comment type="caution">
    <text evidence="2">The sequence shown here is derived from an EMBL/GenBank/DDBJ whole genome shotgun (WGS) entry which is preliminary data.</text>
</comment>
<evidence type="ECO:0000256" key="1">
    <source>
        <dbReference type="SAM" id="MobiDB-lite"/>
    </source>
</evidence>
<sequence>MVGILDGIQISSNIKAEMSSPLFVPNNLKTVVIILHRSLMLHLKVIPWIGNLKTTLIMNCWIHSLLLPKRRSKLWSSVMQEAMRNALKGVHGSRSVPPGHEESQAQSKCIKSLEKLRKAPKKKSDSRQARQSSLAKDVTVPIQLQMTVEELNKIIQDHIAKAKKK</sequence>
<feature type="region of interest" description="Disordered" evidence="1">
    <location>
        <begin position="114"/>
        <end position="135"/>
    </location>
</feature>
<dbReference type="EMBL" id="MTKT01002507">
    <property type="protein sequence ID" value="OWM77888.1"/>
    <property type="molecule type" value="Genomic_DNA"/>
</dbReference>